<evidence type="ECO:0000313" key="1">
    <source>
        <dbReference type="EMBL" id="PKU85092.1"/>
    </source>
</evidence>
<reference evidence="1 2" key="1">
    <citation type="journal article" date="2016" name="Sci. Rep.">
        <title>The Dendrobium catenatum Lindl. genome sequence provides insights into polysaccharide synthase, floral development and adaptive evolution.</title>
        <authorList>
            <person name="Zhang G.Q."/>
            <person name="Xu Q."/>
            <person name="Bian C."/>
            <person name="Tsai W.C."/>
            <person name="Yeh C.M."/>
            <person name="Liu K.W."/>
            <person name="Yoshida K."/>
            <person name="Zhang L.S."/>
            <person name="Chang S.B."/>
            <person name="Chen F."/>
            <person name="Shi Y."/>
            <person name="Su Y.Y."/>
            <person name="Zhang Y.Q."/>
            <person name="Chen L.J."/>
            <person name="Yin Y."/>
            <person name="Lin M."/>
            <person name="Huang H."/>
            <person name="Deng H."/>
            <person name="Wang Z.W."/>
            <person name="Zhu S.L."/>
            <person name="Zhao X."/>
            <person name="Deng C."/>
            <person name="Niu S.C."/>
            <person name="Huang J."/>
            <person name="Wang M."/>
            <person name="Liu G.H."/>
            <person name="Yang H.J."/>
            <person name="Xiao X.J."/>
            <person name="Hsiao Y.Y."/>
            <person name="Wu W.L."/>
            <person name="Chen Y.Y."/>
            <person name="Mitsuda N."/>
            <person name="Ohme-Takagi M."/>
            <person name="Luo Y.B."/>
            <person name="Van de Peer Y."/>
            <person name="Liu Z.J."/>
        </authorList>
    </citation>
    <scope>NUCLEOTIDE SEQUENCE [LARGE SCALE GENOMIC DNA]</scope>
    <source>
        <tissue evidence="1">The whole plant</tissue>
    </source>
</reference>
<reference evidence="1 2" key="2">
    <citation type="journal article" date="2017" name="Nature">
        <title>The Apostasia genome and the evolution of orchids.</title>
        <authorList>
            <person name="Zhang G.Q."/>
            <person name="Liu K.W."/>
            <person name="Li Z."/>
            <person name="Lohaus R."/>
            <person name="Hsiao Y.Y."/>
            <person name="Niu S.C."/>
            <person name="Wang J.Y."/>
            <person name="Lin Y.C."/>
            <person name="Xu Q."/>
            <person name="Chen L.J."/>
            <person name="Yoshida K."/>
            <person name="Fujiwara S."/>
            <person name="Wang Z.W."/>
            <person name="Zhang Y.Q."/>
            <person name="Mitsuda N."/>
            <person name="Wang M."/>
            <person name="Liu G.H."/>
            <person name="Pecoraro L."/>
            <person name="Huang H.X."/>
            <person name="Xiao X.J."/>
            <person name="Lin M."/>
            <person name="Wu X.Y."/>
            <person name="Wu W.L."/>
            <person name="Chen Y.Y."/>
            <person name="Chang S.B."/>
            <person name="Sakamoto S."/>
            <person name="Ohme-Takagi M."/>
            <person name="Yagi M."/>
            <person name="Zeng S.J."/>
            <person name="Shen C.Y."/>
            <person name="Yeh C.M."/>
            <person name="Luo Y.B."/>
            <person name="Tsai W.C."/>
            <person name="Van de Peer Y."/>
            <person name="Liu Z.J."/>
        </authorList>
    </citation>
    <scope>NUCLEOTIDE SEQUENCE [LARGE SCALE GENOMIC DNA]</scope>
    <source>
        <tissue evidence="1">The whole plant</tissue>
    </source>
</reference>
<proteinExistence type="predicted"/>
<sequence length="82" mass="8984">MRTKKVPSAKQPLASAEPCVSVPVAKLPILEEGFVEANPGRITGEGFVRAMARCLPYYRSNYMWEDDSMIGSVKVCSSSMTL</sequence>
<protein>
    <submittedName>
        <fullName evidence="1">Uncharacterized protein</fullName>
    </submittedName>
</protein>
<evidence type="ECO:0000313" key="2">
    <source>
        <dbReference type="Proteomes" id="UP000233837"/>
    </source>
</evidence>
<organism evidence="1 2">
    <name type="scientific">Dendrobium catenatum</name>
    <dbReference type="NCBI Taxonomy" id="906689"/>
    <lineage>
        <taxon>Eukaryota</taxon>
        <taxon>Viridiplantae</taxon>
        <taxon>Streptophyta</taxon>
        <taxon>Embryophyta</taxon>
        <taxon>Tracheophyta</taxon>
        <taxon>Spermatophyta</taxon>
        <taxon>Magnoliopsida</taxon>
        <taxon>Liliopsida</taxon>
        <taxon>Asparagales</taxon>
        <taxon>Orchidaceae</taxon>
        <taxon>Epidendroideae</taxon>
        <taxon>Malaxideae</taxon>
        <taxon>Dendrobiinae</taxon>
        <taxon>Dendrobium</taxon>
    </lineage>
</organism>
<name>A0A2I0XB13_9ASPA</name>
<accession>A0A2I0XB13</accession>
<dbReference type="EMBL" id="KZ501999">
    <property type="protein sequence ID" value="PKU85092.1"/>
    <property type="molecule type" value="Genomic_DNA"/>
</dbReference>
<dbReference type="Proteomes" id="UP000233837">
    <property type="component" value="Unassembled WGS sequence"/>
</dbReference>
<dbReference type="AlphaFoldDB" id="A0A2I0XB13"/>
<keyword evidence="2" id="KW-1185">Reference proteome</keyword>
<gene>
    <name evidence="1" type="ORF">MA16_Dca018206</name>
</gene>